<dbReference type="EMBL" id="OZ034816">
    <property type="protein sequence ID" value="CAL1375776.1"/>
    <property type="molecule type" value="Genomic_DNA"/>
</dbReference>
<reference evidence="1 2" key="1">
    <citation type="submission" date="2024-04" db="EMBL/GenBank/DDBJ databases">
        <authorList>
            <person name="Fracassetti M."/>
        </authorList>
    </citation>
    <scope>NUCLEOTIDE SEQUENCE [LARGE SCALE GENOMIC DNA]</scope>
</reference>
<keyword evidence="2" id="KW-1185">Reference proteome</keyword>
<accession>A0AAV2DQD9</accession>
<evidence type="ECO:0000313" key="2">
    <source>
        <dbReference type="Proteomes" id="UP001497516"/>
    </source>
</evidence>
<evidence type="ECO:0000313" key="1">
    <source>
        <dbReference type="EMBL" id="CAL1375776.1"/>
    </source>
</evidence>
<gene>
    <name evidence="1" type="ORF">LTRI10_LOCUS17553</name>
</gene>
<dbReference type="AlphaFoldDB" id="A0AAV2DQD9"/>
<dbReference type="Proteomes" id="UP001497516">
    <property type="component" value="Chromosome 3"/>
</dbReference>
<proteinExistence type="predicted"/>
<protein>
    <submittedName>
        <fullName evidence="1">Uncharacterized protein</fullName>
    </submittedName>
</protein>
<name>A0AAV2DQD9_9ROSI</name>
<organism evidence="1 2">
    <name type="scientific">Linum trigynum</name>
    <dbReference type="NCBI Taxonomy" id="586398"/>
    <lineage>
        <taxon>Eukaryota</taxon>
        <taxon>Viridiplantae</taxon>
        <taxon>Streptophyta</taxon>
        <taxon>Embryophyta</taxon>
        <taxon>Tracheophyta</taxon>
        <taxon>Spermatophyta</taxon>
        <taxon>Magnoliopsida</taxon>
        <taxon>eudicotyledons</taxon>
        <taxon>Gunneridae</taxon>
        <taxon>Pentapetalae</taxon>
        <taxon>rosids</taxon>
        <taxon>fabids</taxon>
        <taxon>Malpighiales</taxon>
        <taxon>Linaceae</taxon>
        <taxon>Linum</taxon>
    </lineage>
</organism>
<sequence length="80" mass="8846">MQNKQAENLTSSAVAVASINIGVDLLVAVVRTIIGSTAAAAVHFFLSPRRFQKKRGGDREIENERGGRWKKQRGFSLPFF</sequence>